<dbReference type="PANTHER" id="PTHR43022">
    <property type="entry name" value="PROTEIN SMF"/>
    <property type="match status" value="1"/>
</dbReference>
<sequence>MSAPEAERLARVALSRLGEPGETRMTGLVAELGPVRLRDLLLAECDLQGLQTDVATRLAALDPALELDRAERMGLRFVVPGDAEWPTTLDDLAGAGTLHERGGVPIGLWVKGPFRLDGLAESLAVVGSRAATAYGDEVASEIAAAAAEAGLLVVSGGAFGIDRAAHRGAVSTGAPTVSVVACGADRVYPVAHEAMFAHIGRTGAIVSEAPPGCAPHKIRFLARNRLIAALTRGTVVVEAARRSGALNTANWAGRLNRHVMGVPGPVTSAASEGVHEQLRSGAMSLVTRGADVLEVVSPAGAHLVEPPRDVVTDRDRLTLRQRQVLDAVPAVSAAGSDSIARTAGLGLREVRGALGALEVAGFVTGDLDGWRLTELARA</sequence>
<dbReference type="Gene3D" id="3.40.50.450">
    <property type="match status" value="1"/>
</dbReference>
<dbReference type="PANTHER" id="PTHR43022:SF1">
    <property type="entry name" value="PROTEIN SMF"/>
    <property type="match status" value="1"/>
</dbReference>
<evidence type="ECO:0000256" key="1">
    <source>
        <dbReference type="ARBA" id="ARBA00006525"/>
    </source>
</evidence>
<evidence type="ECO:0000313" key="3">
    <source>
        <dbReference type="EMBL" id="MFB9313848.1"/>
    </source>
</evidence>
<gene>
    <name evidence="3" type="primary">dprA</name>
    <name evidence="3" type="ORF">ACFFRI_12410</name>
</gene>
<accession>A0ABV5KAU1</accession>
<comment type="caution">
    <text evidence="3">The sequence shown here is derived from an EMBL/GenBank/DDBJ whole genome shotgun (WGS) entry which is preliminary data.</text>
</comment>
<evidence type="ECO:0000259" key="2">
    <source>
        <dbReference type="Pfam" id="PF02481"/>
    </source>
</evidence>
<feature type="domain" description="Smf/DprA SLOG" evidence="2">
    <location>
        <begin position="77"/>
        <end position="295"/>
    </location>
</feature>
<dbReference type="InterPro" id="IPR057666">
    <property type="entry name" value="DrpA_SLOG"/>
</dbReference>
<name>A0ABV5KAU1_9ACTN</name>
<evidence type="ECO:0000313" key="4">
    <source>
        <dbReference type="Proteomes" id="UP001589750"/>
    </source>
</evidence>
<proteinExistence type="inferred from homology"/>
<reference evidence="3 4" key="1">
    <citation type="submission" date="2024-09" db="EMBL/GenBank/DDBJ databases">
        <authorList>
            <person name="Sun Q."/>
            <person name="Mori K."/>
        </authorList>
    </citation>
    <scope>NUCLEOTIDE SEQUENCE [LARGE SCALE GENOMIC DNA]</scope>
    <source>
        <strain evidence="3 4">JCM 9626</strain>
    </source>
</reference>
<comment type="similarity">
    <text evidence="1">Belongs to the DprA/Smf family.</text>
</comment>
<dbReference type="SUPFAM" id="SSF102405">
    <property type="entry name" value="MCP/YpsA-like"/>
    <property type="match status" value="1"/>
</dbReference>
<dbReference type="Proteomes" id="UP001589750">
    <property type="component" value="Unassembled WGS sequence"/>
</dbReference>
<dbReference type="InterPro" id="IPR003488">
    <property type="entry name" value="DprA"/>
</dbReference>
<keyword evidence="4" id="KW-1185">Reference proteome</keyword>
<protein>
    <submittedName>
        <fullName evidence="3">DNA-processing protein DprA</fullName>
    </submittedName>
</protein>
<dbReference type="Pfam" id="PF02481">
    <property type="entry name" value="DNA_processg_A"/>
    <property type="match status" value="1"/>
</dbReference>
<dbReference type="NCBIfam" id="TIGR00732">
    <property type="entry name" value="dprA"/>
    <property type="match status" value="1"/>
</dbReference>
<dbReference type="RefSeq" id="WP_140010238.1">
    <property type="nucleotide sequence ID" value="NZ_JBHMDG010000014.1"/>
</dbReference>
<organism evidence="3 4">
    <name type="scientific">Nocardioides plantarum</name>
    <dbReference type="NCBI Taxonomy" id="29299"/>
    <lineage>
        <taxon>Bacteria</taxon>
        <taxon>Bacillati</taxon>
        <taxon>Actinomycetota</taxon>
        <taxon>Actinomycetes</taxon>
        <taxon>Propionibacteriales</taxon>
        <taxon>Nocardioidaceae</taxon>
        <taxon>Nocardioides</taxon>
    </lineage>
</organism>
<dbReference type="EMBL" id="JBHMDG010000014">
    <property type="protein sequence ID" value="MFB9313848.1"/>
    <property type="molecule type" value="Genomic_DNA"/>
</dbReference>